<accession>A0A811MEY2</accession>
<organism evidence="1 2">
    <name type="scientific">Miscanthus lutarioriparius</name>
    <dbReference type="NCBI Taxonomy" id="422564"/>
    <lineage>
        <taxon>Eukaryota</taxon>
        <taxon>Viridiplantae</taxon>
        <taxon>Streptophyta</taxon>
        <taxon>Embryophyta</taxon>
        <taxon>Tracheophyta</taxon>
        <taxon>Spermatophyta</taxon>
        <taxon>Magnoliopsida</taxon>
        <taxon>Liliopsida</taxon>
        <taxon>Poales</taxon>
        <taxon>Poaceae</taxon>
        <taxon>PACMAD clade</taxon>
        <taxon>Panicoideae</taxon>
        <taxon>Andropogonodae</taxon>
        <taxon>Andropogoneae</taxon>
        <taxon>Saccharinae</taxon>
        <taxon>Miscanthus</taxon>
    </lineage>
</organism>
<gene>
    <name evidence="1" type="ORF">NCGR_LOCUS3342</name>
</gene>
<proteinExistence type="predicted"/>
<dbReference type="AlphaFoldDB" id="A0A811MEY2"/>
<protein>
    <submittedName>
        <fullName evidence="1">Uncharacterized protein</fullName>
    </submittedName>
</protein>
<evidence type="ECO:0000313" key="2">
    <source>
        <dbReference type="Proteomes" id="UP000604825"/>
    </source>
</evidence>
<name>A0A811MEY2_9POAL</name>
<reference evidence="1" key="1">
    <citation type="submission" date="2020-10" db="EMBL/GenBank/DDBJ databases">
        <authorList>
            <person name="Han B."/>
            <person name="Lu T."/>
            <person name="Zhao Q."/>
            <person name="Huang X."/>
            <person name="Zhao Y."/>
        </authorList>
    </citation>
    <scope>NUCLEOTIDE SEQUENCE</scope>
</reference>
<comment type="caution">
    <text evidence="1">The sequence shown here is derived from an EMBL/GenBank/DDBJ whole genome shotgun (WGS) entry which is preliminary data.</text>
</comment>
<dbReference type="OrthoDB" id="907479at2759"/>
<evidence type="ECO:0000313" key="1">
    <source>
        <dbReference type="EMBL" id="CAD6205511.1"/>
    </source>
</evidence>
<sequence>MAVPAPAKVARLLAASAAVLVLLWCVHFRGGLSLGSPTNKGLIFNVRLFSQTFLPVEIGSHCLLGSSGPGLWQSSIVVCSSRFQP</sequence>
<dbReference type="EMBL" id="CAJGYO010000001">
    <property type="protein sequence ID" value="CAD6205511.1"/>
    <property type="molecule type" value="Genomic_DNA"/>
</dbReference>
<keyword evidence="2" id="KW-1185">Reference proteome</keyword>
<dbReference type="Proteomes" id="UP000604825">
    <property type="component" value="Unassembled WGS sequence"/>
</dbReference>
<dbReference type="Gene3D" id="1.20.120.1770">
    <property type="match status" value="1"/>
</dbReference>